<keyword evidence="3" id="KW-1185">Reference proteome</keyword>
<reference evidence="2" key="2">
    <citation type="journal article" date="2022" name="Res Sq">
        <title>Comparative Genomics Reveals Insights into the Divergent Evolution of Astigmatic Mites and Household Pest Adaptations.</title>
        <authorList>
            <person name="Xiong Q."/>
            <person name="Wan A.T.-Y."/>
            <person name="Liu X.-Y."/>
            <person name="Fung C.S.-H."/>
            <person name="Xiao X."/>
            <person name="Malainual N."/>
            <person name="Hou J."/>
            <person name="Wang L."/>
            <person name="Wang M."/>
            <person name="Yang K."/>
            <person name="Cui Y."/>
            <person name="Leung E."/>
            <person name="Nong W."/>
            <person name="Shin S.-K."/>
            <person name="Au S."/>
            <person name="Jeong K.Y."/>
            <person name="Chew F.T."/>
            <person name="Hui J."/>
            <person name="Leung T.F."/>
            <person name="Tungtrongchitr A."/>
            <person name="Zhong N."/>
            <person name="Liu Z."/>
            <person name="Tsui S."/>
        </authorList>
    </citation>
    <scope>NUCLEOTIDE SEQUENCE</scope>
    <source>
        <strain evidence="2">Derf</strain>
        <tissue evidence="2">Whole organism</tissue>
    </source>
</reference>
<feature type="transmembrane region" description="Helical" evidence="1">
    <location>
        <begin position="136"/>
        <end position="154"/>
    </location>
</feature>
<keyword evidence="1" id="KW-0812">Transmembrane</keyword>
<evidence type="ECO:0000313" key="2">
    <source>
        <dbReference type="EMBL" id="KAH9506378.1"/>
    </source>
</evidence>
<proteinExistence type="predicted"/>
<gene>
    <name evidence="2" type="ORF">DERF_011116</name>
</gene>
<evidence type="ECO:0008006" key="4">
    <source>
        <dbReference type="Google" id="ProtNLM"/>
    </source>
</evidence>
<accession>A0A922KZZ7</accession>
<reference evidence="2" key="1">
    <citation type="submission" date="2013-05" db="EMBL/GenBank/DDBJ databases">
        <authorList>
            <person name="Yim A.K.Y."/>
            <person name="Chan T.F."/>
            <person name="Ji K.M."/>
            <person name="Liu X.Y."/>
            <person name="Zhou J.W."/>
            <person name="Li R.Q."/>
            <person name="Yang K.Y."/>
            <person name="Li J."/>
            <person name="Li M."/>
            <person name="Law P.T.W."/>
            <person name="Wu Y.L."/>
            <person name="Cai Z.L."/>
            <person name="Qin H."/>
            <person name="Bao Y."/>
            <person name="Leung R.K.K."/>
            <person name="Ng P.K.S."/>
            <person name="Zou J."/>
            <person name="Zhong X.J."/>
            <person name="Ran P.X."/>
            <person name="Zhong N.S."/>
            <person name="Liu Z.G."/>
            <person name="Tsui S.K.W."/>
        </authorList>
    </citation>
    <scope>NUCLEOTIDE SEQUENCE</scope>
    <source>
        <strain evidence="2">Derf</strain>
        <tissue evidence="2">Whole organism</tissue>
    </source>
</reference>
<comment type="caution">
    <text evidence="2">The sequence shown here is derived from an EMBL/GenBank/DDBJ whole genome shotgun (WGS) entry which is preliminary data.</text>
</comment>
<evidence type="ECO:0000256" key="1">
    <source>
        <dbReference type="SAM" id="Phobius"/>
    </source>
</evidence>
<organism evidence="2 3">
    <name type="scientific">Dermatophagoides farinae</name>
    <name type="common">American house dust mite</name>
    <dbReference type="NCBI Taxonomy" id="6954"/>
    <lineage>
        <taxon>Eukaryota</taxon>
        <taxon>Metazoa</taxon>
        <taxon>Ecdysozoa</taxon>
        <taxon>Arthropoda</taxon>
        <taxon>Chelicerata</taxon>
        <taxon>Arachnida</taxon>
        <taxon>Acari</taxon>
        <taxon>Acariformes</taxon>
        <taxon>Sarcoptiformes</taxon>
        <taxon>Astigmata</taxon>
        <taxon>Psoroptidia</taxon>
        <taxon>Analgoidea</taxon>
        <taxon>Pyroglyphidae</taxon>
        <taxon>Dermatophagoidinae</taxon>
        <taxon>Dermatophagoides</taxon>
    </lineage>
</organism>
<sequence>MDDIENNDDDDNRHFLENRDGKKEENYVKTRIQSFDLSFGFILDFPSPSCLLRWRTILLLGSRKKNSQSYCTIVVDHDSLCLVVEIINNIKRDWLLIEGYIAVQKKSFKYLANFTNITTTLSSSSSSLLFSFDNGFLLLLLLFWNTLFGLTLIGSMSHHHHHNRYHHHHYTGNVLLSSLP</sequence>
<evidence type="ECO:0000313" key="3">
    <source>
        <dbReference type="Proteomes" id="UP000790347"/>
    </source>
</evidence>
<keyword evidence="1" id="KW-0472">Membrane</keyword>
<keyword evidence="1" id="KW-1133">Transmembrane helix</keyword>
<dbReference type="Proteomes" id="UP000790347">
    <property type="component" value="Unassembled WGS sequence"/>
</dbReference>
<name>A0A922KZZ7_DERFA</name>
<protein>
    <recommendedName>
        <fullName evidence="4">Transmembrane protein</fullName>
    </recommendedName>
</protein>
<dbReference type="EMBL" id="ASGP02000005">
    <property type="protein sequence ID" value="KAH9506378.1"/>
    <property type="molecule type" value="Genomic_DNA"/>
</dbReference>
<dbReference type="AlphaFoldDB" id="A0A922KZZ7"/>